<evidence type="ECO:0000256" key="2">
    <source>
        <dbReference type="ARBA" id="ARBA00022692"/>
    </source>
</evidence>
<dbReference type="InterPro" id="IPR036259">
    <property type="entry name" value="MFS_trans_sf"/>
</dbReference>
<feature type="transmembrane region" description="Helical" evidence="5">
    <location>
        <begin position="116"/>
        <end position="143"/>
    </location>
</feature>
<comment type="caution">
    <text evidence="7">The sequence shown here is derived from an EMBL/GenBank/DDBJ whole genome shotgun (WGS) entry which is preliminary data.</text>
</comment>
<dbReference type="AlphaFoldDB" id="A0A919P8C4"/>
<reference evidence="7" key="1">
    <citation type="submission" date="2021-01" db="EMBL/GenBank/DDBJ databases">
        <title>Whole genome shotgun sequence of Cellulomonas pakistanensis NBRC 110800.</title>
        <authorList>
            <person name="Komaki H."/>
            <person name="Tamura T."/>
        </authorList>
    </citation>
    <scope>NUCLEOTIDE SEQUENCE</scope>
    <source>
        <strain evidence="7">NBRC 110800</strain>
    </source>
</reference>
<dbReference type="InterPro" id="IPR052528">
    <property type="entry name" value="Sugar_transport-like"/>
</dbReference>
<proteinExistence type="predicted"/>
<dbReference type="InterPro" id="IPR020846">
    <property type="entry name" value="MFS_dom"/>
</dbReference>
<organism evidence="7 8">
    <name type="scientific">Cellulomonas pakistanensis</name>
    <dbReference type="NCBI Taxonomy" id="992287"/>
    <lineage>
        <taxon>Bacteria</taxon>
        <taxon>Bacillati</taxon>
        <taxon>Actinomycetota</taxon>
        <taxon>Actinomycetes</taxon>
        <taxon>Micrococcales</taxon>
        <taxon>Cellulomonadaceae</taxon>
        <taxon>Cellulomonas</taxon>
    </lineage>
</organism>
<dbReference type="EMBL" id="BONO01000010">
    <property type="protein sequence ID" value="GIG36239.1"/>
    <property type="molecule type" value="Genomic_DNA"/>
</dbReference>
<dbReference type="GO" id="GO:0022857">
    <property type="term" value="F:transmembrane transporter activity"/>
    <property type="evidence" value="ECO:0007669"/>
    <property type="project" value="InterPro"/>
</dbReference>
<dbReference type="RefSeq" id="WP_203668265.1">
    <property type="nucleotide sequence ID" value="NZ_BONO01000010.1"/>
</dbReference>
<keyword evidence="8" id="KW-1185">Reference proteome</keyword>
<feature type="transmembrane region" description="Helical" evidence="5">
    <location>
        <begin position="241"/>
        <end position="262"/>
    </location>
</feature>
<evidence type="ECO:0000256" key="4">
    <source>
        <dbReference type="ARBA" id="ARBA00023136"/>
    </source>
</evidence>
<dbReference type="Proteomes" id="UP000642125">
    <property type="component" value="Unassembled WGS sequence"/>
</dbReference>
<feature type="transmembrane region" description="Helical" evidence="5">
    <location>
        <begin position="21"/>
        <end position="45"/>
    </location>
</feature>
<sequence length="426" mass="45015">MAQDTTDVAYGGPGAVRRNALLFFLDGVTFQPSVALLSMTAVIPLLLEHLRASTTQFAIATSVVSLGTFVSQPYFVSLCSRSRRMARTFAVVLLVQRGLFLAFVLAMPLLADHAGLMTWLFLASWTVFNVLAGSGTLFNVPLVLKLLPPTRRAGLRGVGVAVGSVIALGAAALIPVVIERVAYPWSYMVLFGVGLAFLFANAAGFWFMREHDDPEPRVPMRVTEYLRDVPRTLSRDATFRAMVTSCVFLVVANSLLPFYTLHAIRTFGASEEHVALLASLAIVTGVAVNLGFGFVIDRRGAVALSPVAAAAATAAGVVGLVSGSLGGLTVAWVLANVGATCYLKTTMLMLGDVSPSGRAPSYVGTLFAISMLVSSVAVLALAPLLDALGFTALFVLAGGCGAAGWYVNVRVFQPRLAASRAERLRP</sequence>
<gene>
    <name evidence="7" type="ORF">Cpa01nite_16200</name>
</gene>
<evidence type="ECO:0000256" key="5">
    <source>
        <dbReference type="SAM" id="Phobius"/>
    </source>
</evidence>
<name>A0A919P8C4_9CELL</name>
<accession>A0A919P8C4</accession>
<feature type="domain" description="Major facilitator superfamily (MFS) profile" evidence="6">
    <location>
        <begin position="19"/>
        <end position="416"/>
    </location>
</feature>
<comment type="subcellular location">
    <subcellularLocation>
        <location evidence="1">Cell membrane</location>
        <topology evidence="1">Multi-pass membrane protein</topology>
    </subcellularLocation>
</comment>
<dbReference type="Pfam" id="PF07690">
    <property type="entry name" value="MFS_1"/>
    <property type="match status" value="1"/>
</dbReference>
<dbReference type="GO" id="GO:0005886">
    <property type="term" value="C:plasma membrane"/>
    <property type="evidence" value="ECO:0007669"/>
    <property type="project" value="UniProtKB-SubCell"/>
</dbReference>
<feature type="transmembrane region" description="Helical" evidence="5">
    <location>
        <begin position="388"/>
        <end position="407"/>
    </location>
</feature>
<dbReference type="InterPro" id="IPR011701">
    <property type="entry name" value="MFS"/>
</dbReference>
<dbReference type="PROSITE" id="PS50850">
    <property type="entry name" value="MFS"/>
    <property type="match status" value="1"/>
</dbReference>
<evidence type="ECO:0000256" key="1">
    <source>
        <dbReference type="ARBA" id="ARBA00004651"/>
    </source>
</evidence>
<feature type="transmembrane region" description="Helical" evidence="5">
    <location>
        <begin position="88"/>
        <end position="110"/>
    </location>
</feature>
<feature type="transmembrane region" description="Helical" evidence="5">
    <location>
        <begin position="57"/>
        <end position="76"/>
    </location>
</feature>
<feature type="transmembrane region" description="Helical" evidence="5">
    <location>
        <begin position="155"/>
        <end position="178"/>
    </location>
</feature>
<dbReference type="SUPFAM" id="SSF103473">
    <property type="entry name" value="MFS general substrate transporter"/>
    <property type="match status" value="1"/>
</dbReference>
<evidence type="ECO:0000313" key="8">
    <source>
        <dbReference type="Proteomes" id="UP000642125"/>
    </source>
</evidence>
<evidence type="ECO:0000313" key="7">
    <source>
        <dbReference type="EMBL" id="GIG36239.1"/>
    </source>
</evidence>
<keyword evidence="4 5" id="KW-0472">Membrane</keyword>
<feature type="transmembrane region" description="Helical" evidence="5">
    <location>
        <begin position="303"/>
        <end position="323"/>
    </location>
</feature>
<dbReference type="PANTHER" id="PTHR23526">
    <property type="entry name" value="INTEGRAL MEMBRANE TRANSPORT PROTEIN-RELATED"/>
    <property type="match status" value="1"/>
</dbReference>
<dbReference type="CDD" id="cd06174">
    <property type="entry name" value="MFS"/>
    <property type="match status" value="1"/>
</dbReference>
<keyword evidence="3 5" id="KW-1133">Transmembrane helix</keyword>
<evidence type="ECO:0000259" key="6">
    <source>
        <dbReference type="PROSITE" id="PS50850"/>
    </source>
</evidence>
<dbReference type="Gene3D" id="1.20.1250.20">
    <property type="entry name" value="MFS general substrate transporter like domains"/>
    <property type="match status" value="2"/>
</dbReference>
<feature type="transmembrane region" description="Helical" evidence="5">
    <location>
        <begin position="274"/>
        <end position="296"/>
    </location>
</feature>
<feature type="transmembrane region" description="Helical" evidence="5">
    <location>
        <begin position="184"/>
        <end position="207"/>
    </location>
</feature>
<dbReference type="PANTHER" id="PTHR23526:SF1">
    <property type="entry name" value="MAJOR FACILITATOR SUPERFAMILY MFS_1"/>
    <property type="match status" value="1"/>
</dbReference>
<keyword evidence="2 5" id="KW-0812">Transmembrane</keyword>
<feature type="transmembrane region" description="Helical" evidence="5">
    <location>
        <begin position="362"/>
        <end position="382"/>
    </location>
</feature>
<evidence type="ECO:0000256" key="3">
    <source>
        <dbReference type="ARBA" id="ARBA00022989"/>
    </source>
</evidence>
<protein>
    <recommendedName>
        <fullName evidence="6">Major facilitator superfamily (MFS) profile domain-containing protein</fullName>
    </recommendedName>
</protein>
<feature type="transmembrane region" description="Helical" evidence="5">
    <location>
        <begin position="329"/>
        <end position="350"/>
    </location>
</feature>